<dbReference type="AlphaFoldDB" id="A0A160SZE7"/>
<dbReference type="Gene3D" id="3.40.50.10330">
    <property type="entry name" value="Probable inorganic polyphosphate/atp-NAD kinase, domain 1"/>
    <property type="match status" value="1"/>
</dbReference>
<comment type="cofactor">
    <cofactor evidence="1">
        <name>Mg(2+)</name>
        <dbReference type="ChEBI" id="CHEBI:18420"/>
    </cofactor>
</comment>
<evidence type="ECO:0000256" key="7">
    <source>
        <dbReference type="ARBA" id="ARBA00023209"/>
    </source>
</evidence>
<evidence type="ECO:0000256" key="3">
    <source>
        <dbReference type="ARBA" id="ARBA00022679"/>
    </source>
</evidence>
<evidence type="ECO:0000256" key="4">
    <source>
        <dbReference type="ARBA" id="ARBA00022741"/>
    </source>
</evidence>
<feature type="domain" description="DAGKc" evidence="9">
    <location>
        <begin position="1"/>
        <end position="132"/>
    </location>
</feature>
<dbReference type="GO" id="GO:0016301">
    <property type="term" value="F:kinase activity"/>
    <property type="evidence" value="ECO:0007669"/>
    <property type="project" value="UniProtKB-KW"/>
</dbReference>
<dbReference type="Proteomes" id="UP000215027">
    <property type="component" value="Chromosome I"/>
</dbReference>
<dbReference type="KEGG" id="pbf:CFX0092_A0636"/>
<evidence type="ECO:0000313" key="10">
    <source>
        <dbReference type="EMBL" id="CUS02514.2"/>
    </source>
</evidence>
<dbReference type="GO" id="GO:0005524">
    <property type="term" value="F:ATP binding"/>
    <property type="evidence" value="ECO:0007669"/>
    <property type="project" value="UniProtKB-KW"/>
</dbReference>
<dbReference type="PANTHER" id="PTHR12358:SF54">
    <property type="entry name" value="SPHINGOSINE KINASE RELATED PROTEIN"/>
    <property type="match status" value="1"/>
</dbReference>
<dbReference type="Pfam" id="PF00781">
    <property type="entry name" value="DAGK_cat"/>
    <property type="match status" value="1"/>
</dbReference>
<evidence type="ECO:0000256" key="2">
    <source>
        <dbReference type="ARBA" id="ARBA00005983"/>
    </source>
</evidence>
<evidence type="ECO:0000256" key="1">
    <source>
        <dbReference type="ARBA" id="ARBA00001946"/>
    </source>
</evidence>
<dbReference type="InterPro" id="IPR017438">
    <property type="entry name" value="ATP-NAD_kinase_N"/>
</dbReference>
<dbReference type="InterPro" id="IPR050187">
    <property type="entry name" value="Lipid_Phosphate_FormReg"/>
</dbReference>
<keyword evidence="7" id="KW-0443">Lipid metabolism</keyword>
<name>A0A160SZE7_9CHLR</name>
<keyword evidence="5" id="KW-0418">Kinase</keyword>
<dbReference type="InterPro" id="IPR045540">
    <property type="entry name" value="YegS/DAGK_C"/>
</dbReference>
<dbReference type="GO" id="GO:0008654">
    <property type="term" value="P:phospholipid biosynthetic process"/>
    <property type="evidence" value="ECO:0007669"/>
    <property type="project" value="UniProtKB-KW"/>
</dbReference>
<reference evidence="10" key="1">
    <citation type="submission" date="2016-01" db="EMBL/GenBank/DDBJ databases">
        <authorList>
            <person name="Mcilroy J.S."/>
            <person name="Karst M S."/>
            <person name="Albertsen M."/>
        </authorList>
    </citation>
    <scope>NUCLEOTIDE SEQUENCE</scope>
    <source>
        <strain evidence="10">Cfx-K</strain>
    </source>
</reference>
<accession>A0A160SZE7</accession>
<organism evidence="10 11">
    <name type="scientific">Candidatus Promineifilum breve</name>
    <dbReference type="NCBI Taxonomy" id="1806508"/>
    <lineage>
        <taxon>Bacteria</taxon>
        <taxon>Bacillati</taxon>
        <taxon>Chloroflexota</taxon>
        <taxon>Ardenticatenia</taxon>
        <taxon>Candidatus Promineifilales</taxon>
        <taxon>Candidatus Promineifilaceae</taxon>
        <taxon>Candidatus Promineifilum</taxon>
    </lineage>
</organism>
<evidence type="ECO:0000256" key="8">
    <source>
        <dbReference type="ARBA" id="ARBA00023264"/>
    </source>
</evidence>
<keyword evidence="8" id="KW-1208">Phospholipid metabolism</keyword>
<keyword evidence="11" id="KW-1185">Reference proteome</keyword>
<dbReference type="InterPro" id="IPR001206">
    <property type="entry name" value="Diacylglycerol_kinase_cat_dom"/>
</dbReference>
<evidence type="ECO:0000256" key="5">
    <source>
        <dbReference type="ARBA" id="ARBA00022777"/>
    </source>
</evidence>
<evidence type="ECO:0000259" key="9">
    <source>
        <dbReference type="PROSITE" id="PS50146"/>
    </source>
</evidence>
<sequence>MIINPASGGDEPILNPINEIFGRYDLTWDARVTHQPGDATRLTQEALDAGADLIVSYGGDGTLMEVLNGLAGRSVPLAILPGGTGNGVSLALGIPNNLRQALMLIGNEATGQSDGGGARKRKLDIARCGDRYFIQRAFVGLSEQYIPDRQMKDSVGFLAYPISALRFLSERPAIRYCITIDDVTFEEDGILCMVNNVGYSNNERLRDIAEKLFLEVQVHNGEETTATEGTVLDQITPDDGLLDILLLTGTQSLLKSFLSLPLRNMDSTIAKAHLFQGKRVSITATPPQTVTLDGEAGGMTPCEIEILPLALEVIVPA</sequence>
<dbReference type="SUPFAM" id="SSF111331">
    <property type="entry name" value="NAD kinase/diacylglycerol kinase-like"/>
    <property type="match status" value="1"/>
</dbReference>
<protein>
    <recommendedName>
        <fullName evidence="9">DAGKc domain-containing protein</fullName>
    </recommendedName>
</protein>
<keyword evidence="3" id="KW-0808">Transferase</keyword>
<dbReference type="PANTHER" id="PTHR12358">
    <property type="entry name" value="SPHINGOSINE KINASE"/>
    <property type="match status" value="1"/>
</dbReference>
<dbReference type="PROSITE" id="PS50146">
    <property type="entry name" value="DAGK"/>
    <property type="match status" value="1"/>
</dbReference>
<dbReference type="Pfam" id="PF19279">
    <property type="entry name" value="YegS_C"/>
    <property type="match status" value="1"/>
</dbReference>
<keyword evidence="7" id="KW-0444">Lipid biosynthesis</keyword>
<keyword evidence="4" id="KW-0547">Nucleotide-binding</keyword>
<dbReference type="EMBL" id="LN890655">
    <property type="protein sequence ID" value="CUS02514.2"/>
    <property type="molecule type" value="Genomic_DNA"/>
</dbReference>
<keyword evidence="7" id="KW-0594">Phospholipid biosynthesis</keyword>
<evidence type="ECO:0000256" key="6">
    <source>
        <dbReference type="ARBA" id="ARBA00022840"/>
    </source>
</evidence>
<dbReference type="SMART" id="SM00046">
    <property type="entry name" value="DAGKc"/>
    <property type="match status" value="1"/>
</dbReference>
<dbReference type="Gene3D" id="2.60.200.40">
    <property type="match status" value="1"/>
</dbReference>
<proteinExistence type="inferred from homology"/>
<dbReference type="InterPro" id="IPR016064">
    <property type="entry name" value="NAD/diacylglycerol_kinase_sf"/>
</dbReference>
<keyword evidence="6" id="KW-0067">ATP-binding</keyword>
<comment type="similarity">
    <text evidence="2">Belongs to the diacylglycerol/lipid kinase family.</text>
</comment>
<gene>
    <name evidence="10" type="ORF">CFX0092_A0636</name>
</gene>
<evidence type="ECO:0000313" key="11">
    <source>
        <dbReference type="Proteomes" id="UP000215027"/>
    </source>
</evidence>